<feature type="compositionally biased region" description="Low complexity" evidence="4">
    <location>
        <begin position="46"/>
        <end position="64"/>
    </location>
</feature>
<dbReference type="Gene3D" id="3.30.420.10">
    <property type="entry name" value="Ribonuclease H-like superfamily/Ribonuclease H"/>
    <property type="match status" value="1"/>
</dbReference>
<dbReference type="GO" id="GO:0008408">
    <property type="term" value="F:3'-5' exonuclease activity"/>
    <property type="evidence" value="ECO:0007669"/>
    <property type="project" value="InterPro"/>
</dbReference>
<dbReference type="Gene3D" id="3.30.160.20">
    <property type="match status" value="1"/>
</dbReference>
<evidence type="ECO:0000256" key="2">
    <source>
        <dbReference type="ARBA" id="ARBA00022801"/>
    </source>
</evidence>
<keyword evidence="3" id="KW-0694">RNA-binding</keyword>
<evidence type="ECO:0000313" key="7">
    <source>
        <dbReference type="Proteomes" id="UP000002009"/>
    </source>
</evidence>
<feature type="domain" description="DRBM" evidence="5">
    <location>
        <begin position="376"/>
        <end position="451"/>
    </location>
</feature>
<dbReference type="Proteomes" id="UP000002009">
    <property type="component" value="Chromosome 11"/>
</dbReference>
<dbReference type="SUPFAM" id="SSF53098">
    <property type="entry name" value="Ribonuclease H-like"/>
    <property type="match status" value="1"/>
</dbReference>
<dbReference type="InterPro" id="IPR012337">
    <property type="entry name" value="RNaseH-like_sf"/>
</dbReference>
<dbReference type="GeneID" id="8247534"/>
<dbReference type="GO" id="GO:0003723">
    <property type="term" value="F:RNA binding"/>
    <property type="evidence" value="ECO:0007669"/>
    <property type="project" value="UniProtKB-UniRule"/>
</dbReference>
<dbReference type="PANTHER" id="PTHR13620:SF104">
    <property type="entry name" value="EXONUCLEASE 3'-5' DOMAIN-CONTAINING PROTEIN 2"/>
    <property type="match status" value="1"/>
</dbReference>
<dbReference type="KEGG" id="mis:MICPUN_62284"/>
<evidence type="ECO:0000313" key="6">
    <source>
        <dbReference type="EMBL" id="ACO66370.1"/>
    </source>
</evidence>
<organism evidence="6 7">
    <name type="scientific">Micromonas commoda (strain RCC299 / NOUM17 / CCMP2709)</name>
    <name type="common">Picoplanktonic green alga</name>
    <dbReference type="NCBI Taxonomy" id="296587"/>
    <lineage>
        <taxon>Eukaryota</taxon>
        <taxon>Viridiplantae</taxon>
        <taxon>Chlorophyta</taxon>
        <taxon>Mamiellophyceae</taxon>
        <taxon>Mamiellales</taxon>
        <taxon>Mamiellaceae</taxon>
        <taxon>Micromonas</taxon>
    </lineage>
</organism>
<sequence length="514" mass="54825">MATAATVRGTKRAAPSQSPGDEDEVDARCGVHPRGRAPGEIRRSFAADAASAAQPEEPSTSSSPYVQPANIHVAYTSKQIDAYVRAEFYPNDEEGDSSSDGGGGIRLVGLDVEARPSRVKGVTHPVALVQVTTPDNRGCLLAHVYGAMGLSPPTPNRPYVPGSAVTKFPPLLARLLHDPNVLPVGQGVAEDLRQIARCFPEVTNPGVPKGGAEPGCRRGAFVDLASIVDFYDVPASGLGRLAQHCGFSDVSKPKSVQVSDWSRTPLTDAQVRYAAQDACLSLWVLERLFAIYAPPGVNLHTWASAFAGCETRKDVASRCKRLDGVIDVTMRAHMRARLERWRDEEGDANYVKAFRKCSLALARHDAGVDAGERGVNARSTLAQLAQFLNVRIRFDHARDRNPDGGLKGGPNGGATATCILDDGETIGRGRGVNKKRAIMEAARDALRHLRATKDGEWWCESLVKTLRGHEDAADLMRATGGVAGGLEWACGHGDGGGCERARSGVAAYVPRNAA</sequence>
<dbReference type="InParanoid" id="C1EDI7"/>
<feature type="region of interest" description="Disordered" evidence="4">
    <location>
        <begin position="1"/>
        <end position="66"/>
    </location>
</feature>
<dbReference type="GO" id="GO:0005634">
    <property type="term" value="C:nucleus"/>
    <property type="evidence" value="ECO:0007669"/>
    <property type="project" value="TreeGrafter"/>
</dbReference>
<dbReference type="PROSITE" id="PS50137">
    <property type="entry name" value="DS_RBD"/>
    <property type="match status" value="1"/>
</dbReference>
<dbReference type="SMART" id="SM00358">
    <property type="entry name" value="DSRM"/>
    <property type="match status" value="1"/>
</dbReference>
<reference evidence="6 7" key="1">
    <citation type="journal article" date="2009" name="Science">
        <title>Green evolution and dynamic adaptations revealed by genomes of the marine picoeukaryotes Micromonas.</title>
        <authorList>
            <person name="Worden A.Z."/>
            <person name="Lee J.H."/>
            <person name="Mock T."/>
            <person name="Rouze P."/>
            <person name="Simmons M.P."/>
            <person name="Aerts A.L."/>
            <person name="Allen A.E."/>
            <person name="Cuvelier M.L."/>
            <person name="Derelle E."/>
            <person name="Everett M.V."/>
            <person name="Foulon E."/>
            <person name="Grimwood J."/>
            <person name="Gundlach H."/>
            <person name="Henrissat B."/>
            <person name="Napoli C."/>
            <person name="McDonald S.M."/>
            <person name="Parker M.S."/>
            <person name="Rombauts S."/>
            <person name="Salamov A."/>
            <person name="Von Dassow P."/>
            <person name="Badger J.H."/>
            <person name="Coutinho P.M."/>
            <person name="Demir E."/>
            <person name="Dubchak I."/>
            <person name="Gentemann C."/>
            <person name="Eikrem W."/>
            <person name="Gready J.E."/>
            <person name="John U."/>
            <person name="Lanier W."/>
            <person name="Lindquist E.A."/>
            <person name="Lucas S."/>
            <person name="Mayer K.F."/>
            <person name="Moreau H."/>
            <person name="Not F."/>
            <person name="Otillar R."/>
            <person name="Panaud O."/>
            <person name="Pangilinan J."/>
            <person name="Paulsen I."/>
            <person name="Piegu B."/>
            <person name="Poliakov A."/>
            <person name="Robbens S."/>
            <person name="Schmutz J."/>
            <person name="Toulza E."/>
            <person name="Wyss T."/>
            <person name="Zelensky A."/>
            <person name="Zhou K."/>
            <person name="Armbrust E.V."/>
            <person name="Bhattacharya D."/>
            <person name="Goodenough U.W."/>
            <person name="Van de Peer Y."/>
            <person name="Grigoriev I.V."/>
        </authorList>
    </citation>
    <scope>NUCLEOTIDE SEQUENCE [LARGE SCALE GENOMIC DNA]</scope>
    <source>
        <strain evidence="7">RCC299 / NOUM17</strain>
    </source>
</reference>
<dbReference type="InterPro" id="IPR002562">
    <property type="entry name" value="3'-5'_exonuclease_dom"/>
</dbReference>
<dbReference type="InterPro" id="IPR036397">
    <property type="entry name" value="RNaseH_sf"/>
</dbReference>
<accession>C1EDI7</accession>
<evidence type="ECO:0000256" key="3">
    <source>
        <dbReference type="PROSITE-ProRule" id="PRU00266"/>
    </source>
</evidence>
<dbReference type="STRING" id="296587.C1EDI7"/>
<gene>
    <name evidence="6" type="ORF">MICPUN_62284</name>
</gene>
<evidence type="ECO:0000256" key="1">
    <source>
        <dbReference type="ARBA" id="ARBA00022722"/>
    </source>
</evidence>
<dbReference type="CDD" id="cd06141">
    <property type="entry name" value="WRN_exo"/>
    <property type="match status" value="1"/>
</dbReference>
<dbReference type="Pfam" id="PF01612">
    <property type="entry name" value="DNA_pol_A_exo1"/>
    <property type="match status" value="1"/>
</dbReference>
<evidence type="ECO:0000259" key="5">
    <source>
        <dbReference type="PROSITE" id="PS50137"/>
    </source>
</evidence>
<dbReference type="InterPro" id="IPR014720">
    <property type="entry name" value="dsRBD_dom"/>
</dbReference>
<dbReference type="RefSeq" id="XP_002505112.1">
    <property type="nucleotide sequence ID" value="XM_002505066.1"/>
</dbReference>
<keyword evidence="1" id="KW-0540">Nuclease</keyword>
<dbReference type="SUPFAM" id="SSF54768">
    <property type="entry name" value="dsRNA-binding domain-like"/>
    <property type="match status" value="1"/>
</dbReference>
<name>C1EDI7_MICCC</name>
<keyword evidence="7" id="KW-1185">Reference proteome</keyword>
<keyword evidence="2" id="KW-0378">Hydrolase</keyword>
<dbReference type="OrthoDB" id="1920326at2759"/>
<evidence type="ECO:0000256" key="4">
    <source>
        <dbReference type="SAM" id="MobiDB-lite"/>
    </source>
</evidence>
<dbReference type="GO" id="GO:0005737">
    <property type="term" value="C:cytoplasm"/>
    <property type="evidence" value="ECO:0007669"/>
    <property type="project" value="TreeGrafter"/>
</dbReference>
<dbReference type="PANTHER" id="PTHR13620">
    <property type="entry name" value="3-5 EXONUCLEASE"/>
    <property type="match status" value="1"/>
</dbReference>
<dbReference type="InterPro" id="IPR051132">
    <property type="entry name" value="3-5_Exonuclease_domain"/>
</dbReference>
<protein>
    <recommendedName>
        <fullName evidence="5">DRBM domain-containing protein</fullName>
    </recommendedName>
</protein>
<dbReference type="AlphaFoldDB" id="C1EDI7"/>
<dbReference type="EMBL" id="CP001330">
    <property type="protein sequence ID" value="ACO66370.1"/>
    <property type="molecule type" value="Genomic_DNA"/>
</dbReference>
<dbReference type="GO" id="GO:0006139">
    <property type="term" value="P:nucleobase-containing compound metabolic process"/>
    <property type="evidence" value="ECO:0007669"/>
    <property type="project" value="InterPro"/>
</dbReference>
<proteinExistence type="predicted"/>